<organism evidence="1 2">
    <name type="scientific">Eucalyptus globulus</name>
    <name type="common">Tasmanian blue gum</name>
    <dbReference type="NCBI Taxonomy" id="34317"/>
    <lineage>
        <taxon>Eukaryota</taxon>
        <taxon>Viridiplantae</taxon>
        <taxon>Streptophyta</taxon>
        <taxon>Embryophyta</taxon>
        <taxon>Tracheophyta</taxon>
        <taxon>Spermatophyta</taxon>
        <taxon>Magnoliopsida</taxon>
        <taxon>eudicotyledons</taxon>
        <taxon>Gunneridae</taxon>
        <taxon>Pentapetalae</taxon>
        <taxon>rosids</taxon>
        <taxon>malvids</taxon>
        <taxon>Myrtales</taxon>
        <taxon>Myrtaceae</taxon>
        <taxon>Myrtoideae</taxon>
        <taxon>Eucalypteae</taxon>
        <taxon>Eucalyptus</taxon>
    </lineage>
</organism>
<keyword evidence="2" id="KW-1185">Reference proteome</keyword>
<accession>A0ABD3LXE9</accession>
<name>A0ABD3LXE9_EUCGL</name>
<reference evidence="1 2" key="1">
    <citation type="submission" date="2024-11" db="EMBL/GenBank/DDBJ databases">
        <title>Chromosome-level genome assembly of Eucalyptus globulus Labill. provides insights into its genome evolution.</title>
        <authorList>
            <person name="Li X."/>
        </authorList>
    </citation>
    <scope>NUCLEOTIDE SEQUENCE [LARGE SCALE GENOMIC DNA]</scope>
    <source>
        <strain evidence="1">CL2024</strain>
        <tissue evidence="1">Fresh tender leaves</tissue>
    </source>
</reference>
<sequence>MLVFTESVRTFSGSLSRKVFPVVFPFVRETPSSPLNTLSAMETAIERLSNLPADGGPDPSTPTPAAAAIVAAAAAADHDHLLSELESAHESLQDLQL</sequence>
<comment type="caution">
    <text evidence="1">The sequence shown here is derived from an EMBL/GenBank/DDBJ whole genome shotgun (WGS) entry which is preliminary data.</text>
</comment>
<gene>
    <name evidence="1" type="ORF">ACJRO7_001832</name>
</gene>
<evidence type="ECO:0000313" key="2">
    <source>
        <dbReference type="Proteomes" id="UP001634007"/>
    </source>
</evidence>
<dbReference type="EMBL" id="JBJKBG010000001">
    <property type="protein sequence ID" value="KAL3754642.1"/>
    <property type="molecule type" value="Genomic_DNA"/>
</dbReference>
<proteinExistence type="predicted"/>
<protein>
    <submittedName>
        <fullName evidence="1">Uncharacterized protein</fullName>
    </submittedName>
</protein>
<evidence type="ECO:0000313" key="1">
    <source>
        <dbReference type="EMBL" id="KAL3754642.1"/>
    </source>
</evidence>
<dbReference type="AlphaFoldDB" id="A0ABD3LXE9"/>
<dbReference type="Proteomes" id="UP001634007">
    <property type="component" value="Unassembled WGS sequence"/>
</dbReference>